<name>A0A291QX61_9BACT</name>
<dbReference type="KEGG" id="cbae:COR50_16415"/>
<keyword evidence="4" id="KW-1185">Reference proteome</keyword>
<keyword evidence="1" id="KW-0472">Membrane</keyword>
<dbReference type="GO" id="GO:0016020">
    <property type="term" value="C:membrane"/>
    <property type="evidence" value="ECO:0007669"/>
    <property type="project" value="InterPro"/>
</dbReference>
<keyword evidence="1" id="KW-0812">Transmembrane</keyword>
<keyword evidence="1" id="KW-1133">Transmembrane helix</keyword>
<feature type="transmembrane region" description="Helical" evidence="1">
    <location>
        <begin position="114"/>
        <end position="134"/>
    </location>
</feature>
<dbReference type="Pfam" id="PF06580">
    <property type="entry name" value="His_kinase"/>
    <property type="match status" value="1"/>
</dbReference>
<dbReference type="GO" id="GO:0000155">
    <property type="term" value="F:phosphorelay sensor kinase activity"/>
    <property type="evidence" value="ECO:0007669"/>
    <property type="project" value="InterPro"/>
</dbReference>
<dbReference type="InterPro" id="IPR010559">
    <property type="entry name" value="Sig_transdc_His_kin_internal"/>
</dbReference>
<protein>
    <recommendedName>
        <fullName evidence="2">Signal transduction histidine kinase internal region domain-containing protein</fullName>
    </recommendedName>
</protein>
<proteinExistence type="predicted"/>
<evidence type="ECO:0000313" key="4">
    <source>
        <dbReference type="Proteomes" id="UP000220133"/>
    </source>
</evidence>
<dbReference type="OrthoDB" id="9809908at2"/>
<dbReference type="RefSeq" id="WP_098194992.1">
    <property type="nucleotide sequence ID" value="NZ_CP023777.1"/>
</dbReference>
<gene>
    <name evidence="3" type="ORF">COR50_16415</name>
</gene>
<feature type="transmembrane region" description="Helical" evidence="1">
    <location>
        <begin position="12"/>
        <end position="29"/>
    </location>
</feature>
<accession>A0A291QX61</accession>
<dbReference type="EMBL" id="CP023777">
    <property type="protein sequence ID" value="ATL48619.1"/>
    <property type="molecule type" value="Genomic_DNA"/>
</dbReference>
<organism evidence="3 4">
    <name type="scientific">Chitinophaga caeni</name>
    <dbReference type="NCBI Taxonomy" id="2029983"/>
    <lineage>
        <taxon>Bacteria</taxon>
        <taxon>Pseudomonadati</taxon>
        <taxon>Bacteroidota</taxon>
        <taxon>Chitinophagia</taxon>
        <taxon>Chitinophagales</taxon>
        <taxon>Chitinophagaceae</taxon>
        <taxon>Chitinophaga</taxon>
    </lineage>
</organism>
<dbReference type="Proteomes" id="UP000220133">
    <property type="component" value="Chromosome"/>
</dbReference>
<evidence type="ECO:0000259" key="2">
    <source>
        <dbReference type="Pfam" id="PF06580"/>
    </source>
</evidence>
<evidence type="ECO:0000256" key="1">
    <source>
        <dbReference type="SAM" id="Phobius"/>
    </source>
</evidence>
<feature type="domain" description="Signal transduction histidine kinase internal region" evidence="2">
    <location>
        <begin position="160"/>
        <end position="235"/>
    </location>
</feature>
<reference evidence="3 4" key="1">
    <citation type="submission" date="2017-10" db="EMBL/GenBank/DDBJ databases">
        <title>Paenichitinophaga pekingensis gen. nov., sp. nov., isolated from activated sludge.</title>
        <authorList>
            <person name="Jin D."/>
            <person name="Kong X."/>
            <person name="Deng Y."/>
            <person name="Bai Z."/>
        </authorList>
    </citation>
    <scope>NUCLEOTIDE SEQUENCE [LARGE SCALE GENOMIC DNA]</scope>
    <source>
        <strain evidence="3 4">13</strain>
    </source>
</reference>
<dbReference type="PANTHER" id="PTHR34220:SF7">
    <property type="entry name" value="SENSOR HISTIDINE KINASE YPDA"/>
    <property type="match status" value="1"/>
</dbReference>
<feature type="transmembrane region" description="Helical" evidence="1">
    <location>
        <begin position="41"/>
        <end position="60"/>
    </location>
</feature>
<dbReference type="PANTHER" id="PTHR34220">
    <property type="entry name" value="SENSOR HISTIDINE KINASE YPDA"/>
    <property type="match status" value="1"/>
</dbReference>
<evidence type="ECO:0000313" key="3">
    <source>
        <dbReference type="EMBL" id="ATL48619.1"/>
    </source>
</evidence>
<dbReference type="InterPro" id="IPR050640">
    <property type="entry name" value="Bact_2-comp_sensor_kinase"/>
</dbReference>
<dbReference type="AlphaFoldDB" id="A0A291QX61"/>
<feature type="transmembrane region" description="Helical" evidence="1">
    <location>
        <begin position="80"/>
        <end position="102"/>
    </location>
</feature>
<sequence>MNTEIHHPSTRFWRWTITLVVILISWWIRSMLMPTMTVKNHLYASVVLLLVIQLVWYMLFLIHKLLNRWMPWKRNRVSRIVLQLGVGIIAVIYFRDLVFLIIDDFSEVPKRYSPSALVVFANAIISISINIVFLSDDLIKGWKTTLEQTGRLQKERMFIQLEHLKKQVDPDSILHQFTATGTLVNDDPLLASQFVGHMARVYRYVLQQGGNILVKLEQEVKFVKQYIALLEEKYDKPIDIEFDISHDAMNKGILMIGLQMLVDHALVHNPLSNPQPLFIEISNVDDVLIFKSNKLKGIESEFSGLKQLSDLYSMLGNRNISIQEEDQTLIVSLPLLPYHPVAN</sequence>